<comment type="similarity">
    <text evidence="10 11">Belongs to the TonB-dependent receptor family.</text>
</comment>
<evidence type="ECO:0000256" key="10">
    <source>
        <dbReference type="PROSITE-ProRule" id="PRU01360"/>
    </source>
</evidence>
<keyword evidence="3 10" id="KW-1134">Transmembrane beta strand</keyword>
<keyword evidence="16" id="KW-0675">Receptor</keyword>
<protein>
    <submittedName>
        <fullName evidence="16">TonB-dependent receptor</fullName>
    </submittedName>
</protein>
<proteinExistence type="inferred from homology"/>
<dbReference type="InterPro" id="IPR012910">
    <property type="entry name" value="Plug_dom"/>
</dbReference>
<organism evidence="16 17">
    <name type="scientific">Methylomonas rosea</name>
    <dbReference type="NCBI Taxonomy" id="2952227"/>
    <lineage>
        <taxon>Bacteria</taxon>
        <taxon>Pseudomonadati</taxon>
        <taxon>Pseudomonadota</taxon>
        <taxon>Gammaproteobacteria</taxon>
        <taxon>Methylococcales</taxon>
        <taxon>Methylococcaceae</taxon>
        <taxon>Methylomonas</taxon>
    </lineage>
</organism>
<evidence type="ECO:0000256" key="4">
    <source>
        <dbReference type="ARBA" id="ARBA00022692"/>
    </source>
</evidence>
<feature type="domain" description="TonB-dependent receptor-like beta-barrel" evidence="14">
    <location>
        <begin position="363"/>
        <end position="816"/>
    </location>
</feature>
<dbReference type="PROSITE" id="PS52016">
    <property type="entry name" value="TONB_DEPENDENT_REC_3"/>
    <property type="match status" value="1"/>
</dbReference>
<comment type="caution">
    <text evidence="16">The sequence shown here is derived from an EMBL/GenBank/DDBJ whole genome shotgun (WGS) entry which is preliminary data.</text>
</comment>
<keyword evidence="2 10" id="KW-0813">Transport</keyword>
<reference evidence="16 17" key="1">
    <citation type="submission" date="2022-07" db="EMBL/GenBank/DDBJ databases">
        <title>Methylomonas rivi sp. nov., Methylomonas rosea sp. nov., Methylomonas aureus sp. nov. and Methylomonas subterranea sp. nov., four novel methanotrophs isolated from a freshwater creek and the deep terrestrial subsurface.</title>
        <authorList>
            <person name="Abin C."/>
            <person name="Sankaranarayanan K."/>
            <person name="Garner C."/>
            <person name="Sindelar R."/>
            <person name="Kotary K."/>
            <person name="Garner R."/>
            <person name="Barclay S."/>
            <person name="Lawson P."/>
            <person name="Krumholz L."/>
        </authorList>
    </citation>
    <scope>NUCLEOTIDE SEQUENCE [LARGE SCALE GENOMIC DNA]</scope>
    <source>
        <strain evidence="16 17">WSC-7</strain>
    </source>
</reference>
<evidence type="ECO:0000313" key="17">
    <source>
        <dbReference type="Proteomes" id="UP001524570"/>
    </source>
</evidence>
<keyword evidence="8 10" id="KW-0472">Membrane</keyword>
<dbReference type="SUPFAM" id="SSF56935">
    <property type="entry name" value="Porins"/>
    <property type="match status" value="1"/>
</dbReference>
<dbReference type="EMBL" id="JANIBL010000059">
    <property type="protein sequence ID" value="MCQ8119131.1"/>
    <property type="molecule type" value="Genomic_DNA"/>
</dbReference>
<evidence type="ECO:0000256" key="9">
    <source>
        <dbReference type="ARBA" id="ARBA00023237"/>
    </source>
</evidence>
<evidence type="ECO:0000256" key="6">
    <source>
        <dbReference type="ARBA" id="ARBA00023065"/>
    </source>
</evidence>
<feature type="chain" id="PRO_5047136016" evidence="13">
    <location>
        <begin position="38"/>
        <end position="840"/>
    </location>
</feature>
<dbReference type="RefSeq" id="WP_256608059.1">
    <property type="nucleotide sequence ID" value="NZ_JANIBL010000059.1"/>
</dbReference>
<evidence type="ECO:0000313" key="16">
    <source>
        <dbReference type="EMBL" id="MCQ8119131.1"/>
    </source>
</evidence>
<feature type="region of interest" description="Disordered" evidence="12">
    <location>
        <begin position="41"/>
        <end position="90"/>
    </location>
</feature>
<keyword evidence="9 10" id="KW-0998">Cell outer membrane</keyword>
<keyword evidence="5 13" id="KW-0732">Signal</keyword>
<evidence type="ECO:0000256" key="3">
    <source>
        <dbReference type="ARBA" id="ARBA00022452"/>
    </source>
</evidence>
<keyword evidence="7 11" id="KW-0798">TonB box</keyword>
<dbReference type="CDD" id="cd01347">
    <property type="entry name" value="ligand_gated_channel"/>
    <property type="match status" value="1"/>
</dbReference>
<dbReference type="InterPro" id="IPR039426">
    <property type="entry name" value="TonB-dep_rcpt-like"/>
</dbReference>
<dbReference type="Gene3D" id="2.40.170.20">
    <property type="entry name" value="TonB-dependent receptor, beta-barrel domain"/>
    <property type="match status" value="1"/>
</dbReference>
<sequence length="840" mass="94505">MKNQSETLEKSASYRLPMRSLLSTAVLLAITSNLAIAETQQKSTGDTTKHAAKNAEPSKSADQSIANDRQTESKQVLPESTAVGSNTKDEVMEEMVITGEVAKDSHFTSPSTRLSRAEIERQNAQTTEEAVKYQPSLQIRQRYIGDPNGVLGIRGADMFSTARNMVYADGLPLHNQLQASFNGAPRWSMVGPNEIDAVDVVYGPFSAEYSGNSIGGVVNIKTHMPMKEEYYAETSYFVQPWENIGADGGTFDGNRQYFSYGNRLDKWSALLSYNRLEAESQPMSYFIDNTGLRNPTGVTTAVNGAVPTLDTRGTPSYIYGDTGPELVNTDLVKLKVGYDITPDLQAIFTGAFEERTRKSEKPRNYLTSANGSAYYGDNNTTSRDAVYGGRAFNVLNSGFGPSDDERQTMQIGMQLKGAITDTWDIDTTFSYLDVIKDERRTAFFNPDDPRNQNTGQLQVFDDFNWKNYDLKLSTREFLGWKPLEFLGGYHFDNYNLNFKQFSYNSYSADQIGSETIGRRNQGEVTTNAMFGQFAYHFAPDWDLTLGARYEWWLASSGVGSNRALSDRSDDAISPKASLGFEPSNWKFRYSFGRAYRFPVIAELYQNLQSPTSITTANENLKAEDGWHHNFMIEYGLDNGYVRVNVFRDDIRNTIQQVRRATGILTENAFQNIPATSTTGVELVYDQARVLDSDFDLNFNATWMNAIVEDGGPDINFQEANGSLTRFNLTGKERIRLPEWRFNALATYHVNEALDVSMAGRYTSDSYNDIDNRDHVNNVFGSQDGFFFLDFKTSYRFKYDLLGKPAKSRISFGINNLTDKTAYVFHPYPQRTFFLEGAISF</sequence>
<feature type="domain" description="TonB-dependent receptor plug" evidence="15">
    <location>
        <begin position="108"/>
        <end position="217"/>
    </location>
</feature>
<dbReference type="PANTHER" id="PTHR30069:SF53">
    <property type="entry name" value="COLICIN I RECEPTOR-RELATED"/>
    <property type="match status" value="1"/>
</dbReference>
<dbReference type="Gene3D" id="2.170.130.10">
    <property type="entry name" value="TonB-dependent receptor, plug domain"/>
    <property type="match status" value="1"/>
</dbReference>
<name>A0ABT1TXM6_9GAMM</name>
<evidence type="ECO:0000256" key="1">
    <source>
        <dbReference type="ARBA" id="ARBA00004571"/>
    </source>
</evidence>
<dbReference type="Proteomes" id="UP001524570">
    <property type="component" value="Unassembled WGS sequence"/>
</dbReference>
<dbReference type="Pfam" id="PF00593">
    <property type="entry name" value="TonB_dep_Rec_b-barrel"/>
    <property type="match status" value="1"/>
</dbReference>
<feature type="signal peptide" evidence="13">
    <location>
        <begin position="1"/>
        <end position="37"/>
    </location>
</feature>
<keyword evidence="6" id="KW-0406">Ion transport</keyword>
<evidence type="ECO:0000256" key="8">
    <source>
        <dbReference type="ARBA" id="ARBA00023136"/>
    </source>
</evidence>
<dbReference type="InterPro" id="IPR000531">
    <property type="entry name" value="Beta-barrel_TonB"/>
</dbReference>
<dbReference type="PANTHER" id="PTHR30069">
    <property type="entry name" value="TONB-DEPENDENT OUTER MEMBRANE RECEPTOR"/>
    <property type="match status" value="1"/>
</dbReference>
<evidence type="ECO:0000256" key="12">
    <source>
        <dbReference type="SAM" id="MobiDB-lite"/>
    </source>
</evidence>
<evidence type="ECO:0000259" key="15">
    <source>
        <dbReference type="Pfam" id="PF07715"/>
    </source>
</evidence>
<keyword evidence="4 10" id="KW-0812">Transmembrane</keyword>
<evidence type="ECO:0000256" key="2">
    <source>
        <dbReference type="ARBA" id="ARBA00022448"/>
    </source>
</evidence>
<evidence type="ECO:0000256" key="7">
    <source>
        <dbReference type="ARBA" id="ARBA00023077"/>
    </source>
</evidence>
<evidence type="ECO:0000256" key="11">
    <source>
        <dbReference type="RuleBase" id="RU003357"/>
    </source>
</evidence>
<dbReference type="InterPro" id="IPR037066">
    <property type="entry name" value="Plug_dom_sf"/>
</dbReference>
<keyword evidence="17" id="KW-1185">Reference proteome</keyword>
<gene>
    <name evidence="16" type="ORF">NP589_16970</name>
</gene>
<dbReference type="InterPro" id="IPR036942">
    <property type="entry name" value="Beta-barrel_TonB_sf"/>
</dbReference>
<dbReference type="Pfam" id="PF07715">
    <property type="entry name" value="Plug"/>
    <property type="match status" value="1"/>
</dbReference>
<evidence type="ECO:0000256" key="5">
    <source>
        <dbReference type="ARBA" id="ARBA00022729"/>
    </source>
</evidence>
<accession>A0ABT1TXM6</accession>
<comment type="subcellular location">
    <subcellularLocation>
        <location evidence="1 10">Cell outer membrane</location>
        <topology evidence="1 10">Multi-pass membrane protein</topology>
    </subcellularLocation>
</comment>
<evidence type="ECO:0000256" key="13">
    <source>
        <dbReference type="SAM" id="SignalP"/>
    </source>
</evidence>
<evidence type="ECO:0000259" key="14">
    <source>
        <dbReference type="Pfam" id="PF00593"/>
    </source>
</evidence>